<dbReference type="EMBL" id="JAHIBW010000023">
    <property type="protein sequence ID" value="KAG7299100.1"/>
    <property type="molecule type" value="Genomic_DNA"/>
</dbReference>
<gene>
    <name evidence="1" type="ORF">JYU34_017599</name>
</gene>
<dbReference type="PANTHER" id="PTHR11008">
    <property type="entry name" value="PROTEIN TAKEOUT-LIKE PROTEIN"/>
    <property type="match status" value="1"/>
</dbReference>
<reference evidence="1 2" key="1">
    <citation type="submission" date="2021-06" db="EMBL/GenBank/DDBJ databases">
        <title>A haploid diamondback moth (Plutella xylostella L.) genome assembly resolves 31 chromosomes and identifies a diamide resistance mutation.</title>
        <authorList>
            <person name="Ward C.M."/>
            <person name="Perry K.D."/>
            <person name="Baker G."/>
            <person name="Powis K."/>
            <person name="Heckel D.G."/>
            <person name="Baxter S.W."/>
        </authorList>
    </citation>
    <scope>NUCLEOTIDE SEQUENCE [LARGE SCALE GENOMIC DNA]</scope>
    <source>
        <strain evidence="1 2">LV</strain>
        <tissue evidence="1">Single pupa</tissue>
    </source>
</reference>
<accession>A0ABQ7Q2W6</accession>
<keyword evidence="2" id="KW-1185">Reference proteome</keyword>
<name>A0ABQ7Q2W6_PLUXY</name>
<dbReference type="PANTHER" id="PTHR11008:SF40">
    <property type="entry name" value="PROTEIN TAKEOUT"/>
    <property type="match status" value="1"/>
</dbReference>
<dbReference type="Pfam" id="PF06585">
    <property type="entry name" value="JHBP"/>
    <property type="match status" value="1"/>
</dbReference>
<protein>
    <submittedName>
        <fullName evidence="1">Uncharacterized protein</fullName>
    </submittedName>
</protein>
<dbReference type="Proteomes" id="UP000823941">
    <property type="component" value="Chromosome 23"/>
</dbReference>
<evidence type="ECO:0000313" key="2">
    <source>
        <dbReference type="Proteomes" id="UP000823941"/>
    </source>
</evidence>
<sequence>MLQQSVVNLASFSSARVEPPISPCKLDDAACVNSAAQALLNYILSGVPDANIESSDPLYIDLIEANDKGLYYKYSNSTITGFKDCKISNVRLSPSDSKLDFELHCKAQMAGKYLLKGRLLIIPVEGDGNVRIQGDDLKFVVNAAVKETVEDGVSHLSIKNFKLEVSAEQQVHFEFTNLFNGNKELADGVVKFANANYQEVVKEISPPVFYAIFKRIFKNVNKYLKLVPTSELYLLKN</sequence>
<dbReference type="InterPro" id="IPR038606">
    <property type="entry name" value="To_sf"/>
</dbReference>
<comment type="caution">
    <text evidence="1">The sequence shown here is derived from an EMBL/GenBank/DDBJ whole genome shotgun (WGS) entry which is preliminary data.</text>
</comment>
<dbReference type="SMART" id="SM00700">
    <property type="entry name" value="JHBP"/>
    <property type="match status" value="1"/>
</dbReference>
<dbReference type="Gene3D" id="3.15.10.30">
    <property type="entry name" value="Haemolymph juvenile hormone binding protein"/>
    <property type="match status" value="1"/>
</dbReference>
<proteinExistence type="predicted"/>
<organism evidence="1 2">
    <name type="scientific">Plutella xylostella</name>
    <name type="common">Diamondback moth</name>
    <name type="synonym">Plutella maculipennis</name>
    <dbReference type="NCBI Taxonomy" id="51655"/>
    <lineage>
        <taxon>Eukaryota</taxon>
        <taxon>Metazoa</taxon>
        <taxon>Ecdysozoa</taxon>
        <taxon>Arthropoda</taxon>
        <taxon>Hexapoda</taxon>
        <taxon>Insecta</taxon>
        <taxon>Pterygota</taxon>
        <taxon>Neoptera</taxon>
        <taxon>Endopterygota</taxon>
        <taxon>Lepidoptera</taxon>
        <taxon>Glossata</taxon>
        <taxon>Ditrysia</taxon>
        <taxon>Yponomeutoidea</taxon>
        <taxon>Plutellidae</taxon>
        <taxon>Plutella</taxon>
    </lineage>
</organism>
<dbReference type="InterPro" id="IPR010562">
    <property type="entry name" value="Haemolymph_juvenile_hormone-bd"/>
</dbReference>
<evidence type="ECO:0000313" key="1">
    <source>
        <dbReference type="EMBL" id="KAG7299100.1"/>
    </source>
</evidence>